<dbReference type="PANTHER" id="PTHR44688:SF16">
    <property type="entry name" value="DNA-BINDING TRANSCRIPTIONAL ACTIVATOR DEVR_DOSR"/>
    <property type="match status" value="1"/>
</dbReference>
<name>A0ABP7XFL7_9ACTN</name>
<protein>
    <submittedName>
        <fullName evidence="5">Response regulator transcription factor</fullName>
    </submittedName>
</protein>
<keyword evidence="6" id="KW-1185">Reference proteome</keyword>
<accession>A0ABP7XFL7</accession>
<dbReference type="SUPFAM" id="SSF46894">
    <property type="entry name" value="C-terminal effector domain of the bipartite response regulators"/>
    <property type="match status" value="1"/>
</dbReference>
<dbReference type="CDD" id="cd06170">
    <property type="entry name" value="LuxR_C_like"/>
    <property type="match status" value="1"/>
</dbReference>
<dbReference type="Gene3D" id="1.10.10.10">
    <property type="entry name" value="Winged helix-like DNA-binding domain superfamily/Winged helix DNA-binding domain"/>
    <property type="match status" value="1"/>
</dbReference>
<dbReference type="PRINTS" id="PR00038">
    <property type="entry name" value="HTHLUXR"/>
</dbReference>
<dbReference type="InterPro" id="IPR016032">
    <property type="entry name" value="Sig_transdc_resp-reg_C-effctor"/>
</dbReference>
<keyword evidence="2" id="KW-0238">DNA-binding</keyword>
<evidence type="ECO:0000313" key="5">
    <source>
        <dbReference type="EMBL" id="GAA4114735.1"/>
    </source>
</evidence>
<dbReference type="InterPro" id="IPR000792">
    <property type="entry name" value="Tscrpt_reg_LuxR_C"/>
</dbReference>
<dbReference type="EMBL" id="BAAAZH010000010">
    <property type="protein sequence ID" value="GAA4114735.1"/>
    <property type="molecule type" value="Genomic_DNA"/>
</dbReference>
<reference evidence="6" key="1">
    <citation type="journal article" date="2019" name="Int. J. Syst. Evol. Microbiol.">
        <title>The Global Catalogue of Microorganisms (GCM) 10K type strain sequencing project: providing services to taxonomists for standard genome sequencing and annotation.</title>
        <authorList>
            <consortium name="The Broad Institute Genomics Platform"/>
            <consortium name="The Broad Institute Genome Sequencing Center for Infectious Disease"/>
            <person name="Wu L."/>
            <person name="Ma J."/>
        </authorList>
    </citation>
    <scope>NUCLEOTIDE SEQUENCE [LARGE SCALE GENOMIC DNA]</scope>
    <source>
        <strain evidence="6">JCM 16703</strain>
    </source>
</reference>
<keyword evidence="1" id="KW-0805">Transcription regulation</keyword>
<evidence type="ECO:0000256" key="2">
    <source>
        <dbReference type="ARBA" id="ARBA00023125"/>
    </source>
</evidence>
<dbReference type="RefSeq" id="WP_344732469.1">
    <property type="nucleotide sequence ID" value="NZ_BAAAZH010000010.1"/>
</dbReference>
<dbReference type="SMART" id="SM00421">
    <property type="entry name" value="HTH_LUXR"/>
    <property type="match status" value="1"/>
</dbReference>
<evidence type="ECO:0000259" key="4">
    <source>
        <dbReference type="PROSITE" id="PS50043"/>
    </source>
</evidence>
<organism evidence="5 6">
    <name type="scientific">Nocardioides fonticola</name>
    <dbReference type="NCBI Taxonomy" id="450363"/>
    <lineage>
        <taxon>Bacteria</taxon>
        <taxon>Bacillati</taxon>
        <taxon>Actinomycetota</taxon>
        <taxon>Actinomycetes</taxon>
        <taxon>Propionibacteriales</taxon>
        <taxon>Nocardioidaceae</taxon>
        <taxon>Nocardioides</taxon>
    </lineage>
</organism>
<dbReference type="Pfam" id="PF00196">
    <property type="entry name" value="GerE"/>
    <property type="match status" value="1"/>
</dbReference>
<keyword evidence="3" id="KW-0804">Transcription</keyword>
<feature type="domain" description="HTH luxR-type" evidence="4">
    <location>
        <begin position="118"/>
        <end position="183"/>
    </location>
</feature>
<dbReference type="Proteomes" id="UP001501495">
    <property type="component" value="Unassembled WGS sequence"/>
</dbReference>
<evidence type="ECO:0000256" key="3">
    <source>
        <dbReference type="ARBA" id="ARBA00023163"/>
    </source>
</evidence>
<proteinExistence type="predicted"/>
<dbReference type="InterPro" id="IPR036388">
    <property type="entry name" value="WH-like_DNA-bd_sf"/>
</dbReference>
<dbReference type="PROSITE" id="PS50043">
    <property type="entry name" value="HTH_LUXR_2"/>
    <property type="match status" value="1"/>
</dbReference>
<gene>
    <name evidence="5" type="ORF">GCM10022215_13040</name>
</gene>
<dbReference type="PANTHER" id="PTHR44688">
    <property type="entry name" value="DNA-BINDING TRANSCRIPTIONAL ACTIVATOR DEVR_DOSR"/>
    <property type="match status" value="1"/>
</dbReference>
<sequence>MTPHGLRRPLIAQLLDDYPVTHAGLRLLLQPFEARVRLLERPSDPDVVLYEPARLSTSQRLRLRELQTLPHCVQVAYSWDDRQAHHPFIGKHVPVTQLVARLEELVRQRRRSEEEHTPHLAGPKLSPRESQVLALVGQGLTNIEIGERLGLSINSVKTYIRSGYRKIGVNRRSQAVSWCLQHGLIGGE</sequence>
<evidence type="ECO:0000256" key="1">
    <source>
        <dbReference type="ARBA" id="ARBA00023015"/>
    </source>
</evidence>
<comment type="caution">
    <text evidence="5">The sequence shown here is derived from an EMBL/GenBank/DDBJ whole genome shotgun (WGS) entry which is preliminary data.</text>
</comment>
<evidence type="ECO:0000313" key="6">
    <source>
        <dbReference type="Proteomes" id="UP001501495"/>
    </source>
</evidence>